<accession>A0AAN6E6P9</accession>
<gene>
    <name evidence="2" type="ORF">EDD36DRAFT_414511</name>
</gene>
<dbReference type="EMBL" id="MU404350">
    <property type="protein sequence ID" value="KAI1618853.1"/>
    <property type="molecule type" value="Genomic_DNA"/>
</dbReference>
<feature type="compositionally biased region" description="Low complexity" evidence="1">
    <location>
        <begin position="113"/>
        <end position="163"/>
    </location>
</feature>
<dbReference type="Proteomes" id="UP001203852">
    <property type="component" value="Unassembled WGS sequence"/>
</dbReference>
<name>A0AAN6E6P9_9EURO</name>
<organism evidence="2 3">
    <name type="scientific">Exophiala viscosa</name>
    <dbReference type="NCBI Taxonomy" id="2486360"/>
    <lineage>
        <taxon>Eukaryota</taxon>
        <taxon>Fungi</taxon>
        <taxon>Dikarya</taxon>
        <taxon>Ascomycota</taxon>
        <taxon>Pezizomycotina</taxon>
        <taxon>Eurotiomycetes</taxon>
        <taxon>Chaetothyriomycetidae</taxon>
        <taxon>Chaetothyriales</taxon>
        <taxon>Herpotrichiellaceae</taxon>
        <taxon>Exophiala</taxon>
    </lineage>
</organism>
<keyword evidence="3" id="KW-1185">Reference proteome</keyword>
<sequence length="530" mass="53638">MWKQILPYVLLKVAPATSSYAYARDLVEVIYGPQGVCSISGTVLVEKQPVYYSEYINGNTVIDPFHDGHPITITDAPTVIVVLSYITTTVTPPTNGAGPILTSTPTSSMNQITSSPGMSSMTSSLSTGSASSTGLASSVNSPSVPTSTQTSASGPSSTPVTSSTPTIAALAIGQDFPAGIVTSLPSGSNLILALANLNAQRMRVLRRQDSDSAAATAAVSAPPIAVVDLSPTNTLDASASAVPTGQNSVSEDNCDSASPLGLVNGSLLTSGSAAIAKPLGASSAALAPLAFNASVDQVNTGFSFDDGILQWNTDDVGEASFYSCDGVIWAGFPDPPTDAGTCEPVVVGAIGAQACAARIEADGGTVNPDLTAPVADDGDSSSTTSTVYTTTSVTITSALYTTLSTTSSLVQIFSISDSIVTVPPTPEPATTPVTTTSSLDTSLSTSASPSTSQTPSSGMITTSFTSISVTSSGYTGSNTTTMTSTSPMQASITTMTTTSTAPLYGDDFLSHIHDAFGEPDTPNMAGQLWK</sequence>
<feature type="compositionally biased region" description="Polar residues" evidence="1">
    <location>
        <begin position="101"/>
        <end position="112"/>
    </location>
</feature>
<evidence type="ECO:0000313" key="3">
    <source>
        <dbReference type="Proteomes" id="UP001203852"/>
    </source>
</evidence>
<comment type="caution">
    <text evidence="2">The sequence shown here is derived from an EMBL/GenBank/DDBJ whole genome shotgun (WGS) entry which is preliminary data.</text>
</comment>
<reference evidence="2" key="1">
    <citation type="journal article" date="2022" name="bioRxiv">
        <title>Deciphering the potential niche of two novel black yeast fungi from a biological soil crust based on their genomes, phenotypes, and melanin regulation.</title>
        <authorList>
            <consortium name="DOE Joint Genome Institute"/>
            <person name="Carr E.C."/>
            <person name="Barton Q."/>
            <person name="Grambo S."/>
            <person name="Sullivan M."/>
            <person name="Renfro C.M."/>
            <person name="Kuo A."/>
            <person name="Pangilinan J."/>
            <person name="Lipzen A."/>
            <person name="Keymanesh K."/>
            <person name="Savage E."/>
            <person name="Barry K."/>
            <person name="Grigoriev I.V."/>
            <person name="Riekhof W.R."/>
            <person name="Harris S.S."/>
        </authorList>
    </citation>
    <scope>NUCLEOTIDE SEQUENCE</scope>
    <source>
        <strain evidence="2">JF 03-4F</strain>
    </source>
</reference>
<protein>
    <submittedName>
        <fullName evidence="2">Uncharacterized protein</fullName>
    </submittedName>
</protein>
<dbReference type="AlphaFoldDB" id="A0AAN6E6P9"/>
<feature type="region of interest" description="Disordered" evidence="1">
    <location>
        <begin position="423"/>
        <end position="460"/>
    </location>
</feature>
<proteinExistence type="predicted"/>
<evidence type="ECO:0000256" key="1">
    <source>
        <dbReference type="SAM" id="MobiDB-lite"/>
    </source>
</evidence>
<evidence type="ECO:0000313" key="2">
    <source>
        <dbReference type="EMBL" id="KAI1618853.1"/>
    </source>
</evidence>
<feature type="region of interest" description="Disordered" evidence="1">
    <location>
        <begin position="94"/>
        <end position="163"/>
    </location>
</feature>
<feature type="region of interest" description="Disordered" evidence="1">
    <location>
        <begin position="366"/>
        <end position="386"/>
    </location>
</feature>
<feature type="compositionally biased region" description="Low complexity" evidence="1">
    <location>
        <begin position="430"/>
        <end position="460"/>
    </location>
</feature>